<evidence type="ECO:0000313" key="1">
    <source>
        <dbReference type="EMBL" id="MEE3716828.1"/>
    </source>
</evidence>
<protein>
    <submittedName>
        <fullName evidence="1">Uncharacterized protein</fullName>
    </submittedName>
</protein>
<evidence type="ECO:0000313" key="2">
    <source>
        <dbReference type="Proteomes" id="UP001333818"/>
    </source>
</evidence>
<accession>A0AAW9Q0V2</accession>
<dbReference type="AlphaFoldDB" id="A0AAW9Q0V2"/>
<sequence length="129" mass="14465">ISPSNCFVIIYYFQTSLMFSNCHVVADLKTAMERAGFTLVKSEDISAHIAPTIDICVHNFQIFGLSTIHYLANLVQIAVPPIYALLNRLFGDRFKKLVAEGEAASSLFKQHLCYEIQLWQLADPASIQV</sequence>
<feature type="non-terminal residue" evidence="1">
    <location>
        <position position="1"/>
    </location>
</feature>
<keyword evidence="2" id="KW-1185">Reference proteome</keyword>
<name>A0AAW9Q0V2_9CYAN</name>
<gene>
    <name evidence="1" type="ORF">V2H45_08725</name>
</gene>
<dbReference type="EMBL" id="JAZBJZ010000026">
    <property type="protein sequence ID" value="MEE3716828.1"/>
    <property type="molecule type" value="Genomic_DNA"/>
</dbReference>
<dbReference type="Proteomes" id="UP001333818">
    <property type="component" value="Unassembled WGS sequence"/>
</dbReference>
<reference evidence="1" key="1">
    <citation type="submission" date="2024-01" db="EMBL/GenBank/DDBJ databases">
        <title>Bank of Algae and Cyanobacteria of the Azores (BACA) strain genomes.</title>
        <authorList>
            <person name="Luz R."/>
            <person name="Cordeiro R."/>
            <person name="Fonseca A."/>
            <person name="Goncalves V."/>
        </authorList>
    </citation>
    <scope>NUCLEOTIDE SEQUENCE</scope>
    <source>
        <strain evidence="1">BACA0141</strain>
    </source>
</reference>
<organism evidence="1 2">
    <name type="scientific">Tumidithrix elongata BACA0141</name>
    <dbReference type="NCBI Taxonomy" id="2716417"/>
    <lineage>
        <taxon>Bacteria</taxon>
        <taxon>Bacillati</taxon>
        <taxon>Cyanobacteriota</taxon>
        <taxon>Cyanophyceae</taxon>
        <taxon>Pseudanabaenales</taxon>
        <taxon>Pseudanabaenaceae</taxon>
        <taxon>Tumidithrix</taxon>
        <taxon>Tumidithrix elongata</taxon>
    </lineage>
</organism>
<comment type="caution">
    <text evidence="1">The sequence shown here is derived from an EMBL/GenBank/DDBJ whole genome shotgun (WGS) entry which is preliminary data.</text>
</comment>
<proteinExistence type="predicted"/>